<dbReference type="Proteomes" id="UP000801492">
    <property type="component" value="Unassembled WGS sequence"/>
</dbReference>
<comment type="similarity">
    <text evidence="1">Belongs to the fatty acyl-CoA reductase family.</text>
</comment>
<dbReference type="AlphaFoldDB" id="A0A8K0DDE1"/>
<dbReference type="OrthoDB" id="6758613at2759"/>
<dbReference type="EMBL" id="VTPC01000858">
    <property type="protein sequence ID" value="KAF2904103.1"/>
    <property type="molecule type" value="Genomic_DNA"/>
</dbReference>
<dbReference type="GO" id="GO:0102965">
    <property type="term" value="F:alcohol-forming long-chain fatty acyl-CoA reductase activity"/>
    <property type="evidence" value="ECO:0007669"/>
    <property type="project" value="UniProtKB-EC"/>
</dbReference>
<accession>A0A8K0DDE1</accession>
<dbReference type="InterPro" id="IPR026055">
    <property type="entry name" value="FAR"/>
</dbReference>
<dbReference type="GO" id="GO:0005777">
    <property type="term" value="C:peroxisome"/>
    <property type="evidence" value="ECO:0007669"/>
    <property type="project" value="TreeGrafter"/>
</dbReference>
<keyword evidence="1" id="KW-0443">Lipid metabolism</keyword>
<evidence type="ECO:0000313" key="4">
    <source>
        <dbReference type="Proteomes" id="UP000801492"/>
    </source>
</evidence>
<comment type="function">
    <text evidence="1">Catalyzes the reduction of fatty acyl-CoA to fatty alcohols.</text>
</comment>
<dbReference type="PANTHER" id="PTHR11011:SF60">
    <property type="entry name" value="FATTY ACYL-COA REDUCTASE-RELATED"/>
    <property type="match status" value="1"/>
</dbReference>
<evidence type="ECO:0000313" key="3">
    <source>
        <dbReference type="EMBL" id="KAF2904103.1"/>
    </source>
</evidence>
<keyword evidence="1" id="KW-0444">Lipid biosynthesis</keyword>
<evidence type="ECO:0000259" key="2">
    <source>
        <dbReference type="Pfam" id="PF07993"/>
    </source>
</evidence>
<dbReference type="EC" id="1.2.1.84" evidence="1"/>
<keyword evidence="1" id="KW-0560">Oxidoreductase</keyword>
<dbReference type="GO" id="GO:0080019">
    <property type="term" value="F:alcohol-forming very long-chain fatty acyl-CoA reductase activity"/>
    <property type="evidence" value="ECO:0007669"/>
    <property type="project" value="InterPro"/>
</dbReference>
<dbReference type="SUPFAM" id="SSF51735">
    <property type="entry name" value="NAD(P)-binding Rossmann-fold domains"/>
    <property type="match status" value="1"/>
</dbReference>
<keyword evidence="4" id="KW-1185">Reference proteome</keyword>
<feature type="domain" description="Thioester reductase (TE)" evidence="2">
    <location>
        <begin position="145"/>
        <end position="256"/>
    </location>
</feature>
<dbReference type="GO" id="GO:0035336">
    <property type="term" value="P:long-chain fatty-acyl-CoA metabolic process"/>
    <property type="evidence" value="ECO:0007669"/>
    <property type="project" value="TreeGrafter"/>
</dbReference>
<dbReference type="InterPro" id="IPR036291">
    <property type="entry name" value="NAD(P)-bd_dom_sf"/>
</dbReference>
<dbReference type="PANTHER" id="PTHR11011">
    <property type="entry name" value="MALE STERILITY PROTEIN 2-RELATED"/>
    <property type="match status" value="1"/>
</dbReference>
<comment type="caution">
    <text evidence="3">The sequence shown here is derived from an EMBL/GenBank/DDBJ whole genome shotgun (WGS) entry which is preliminary data.</text>
</comment>
<comment type="catalytic activity">
    <reaction evidence="1">
        <text>a long-chain fatty acyl-CoA + 2 NADPH + 2 H(+) = a long-chain primary fatty alcohol + 2 NADP(+) + CoA</text>
        <dbReference type="Rhea" id="RHEA:52716"/>
        <dbReference type="ChEBI" id="CHEBI:15378"/>
        <dbReference type="ChEBI" id="CHEBI:57287"/>
        <dbReference type="ChEBI" id="CHEBI:57783"/>
        <dbReference type="ChEBI" id="CHEBI:58349"/>
        <dbReference type="ChEBI" id="CHEBI:77396"/>
        <dbReference type="ChEBI" id="CHEBI:83139"/>
        <dbReference type="EC" id="1.2.1.84"/>
    </reaction>
</comment>
<dbReference type="Gene3D" id="3.40.50.720">
    <property type="entry name" value="NAD(P)-binding Rossmann-like Domain"/>
    <property type="match status" value="1"/>
</dbReference>
<reference evidence="3" key="1">
    <citation type="submission" date="2019-08" db="EMBL/GenBank/DDBJ databases">
        <title>The genome of the North American firefly Photinus pyralis.</title>
        <authorList>
            <consortium name="Photinus pyralis genome working group"/>
            <person name="Fallon T.R."/>
            <person name="Sander Lower S.E."/>
            <person name="Weng J.-K."/>
        </authorList>
    </citation>
    <scope>NUCLEOTIDE SEQUENCE</scope>
    <source>
        <strain evidence="3">TRF0915ILg1</strain>
        <tissue evidence="3">Whole body</tissue>
    </source>
</reference>
<dbReference type="Pfam" id="PF07993">
    <property type="entry name" value="NAD_binding_4"/>
    <property type="match status" value="1"/>
</dbReference>
<keyword evidence="1" id="KW-0521">NADP</keyword>
<sequence length="276" mass="31675">MTLSAAQTKCITTAKTPIRCKLVVDSKIGIETSGVGQIDEEVRSQAIKETRTPTSLNSTIWRKKHLLIETKSCIYKTAIKPILAYTVETRPETTETKRILETTETKVVENTIRQRKNTNNNFHHESRTFVEYTKALRGDSPYFIIGATGFLARLILEKLLRTCKVREKKGTSAKERYKELFHPILFGELKKEDPNFLNKAILMEVLNEVNCVFHRAANLRFNEKIPTATYINVRATIDILMLSKNRENLKRLLEVAITGYRDESQDLAVDRDDPEE</sequence>
<dbReference type="InterPro" id="IPR013120">
    <property type="entry name" value="FAR_NAD-bd"/>
</dbReference>
<gene>
    <name evidence="3" type="ORF">ILUMI_02072</name>
</gene>
<evidence type="ECO:0000256" key="1">
    <source>
        <dbReference type="RuleBase" id="RU363097"/>
    </source>
</evidence>
<protein>
    <recommendedName>
        <fullName evidence="1">Fatty acyl-CoA reductase</fullName>
        <ecNumber evidence="1">1.2.1.84</ecNumber>
    </recommendedName>
</protein>
<name>A0A8K0DDE1_IGNLU</name>
<organism evidence="3 4">
    <name type="scientific">Ignelater luminosus</name>
    <name type="common">Cucubano</name>
    <name type="synonym">Pyrophorus luminosus</name>
    <dbReference type="NCBI Taxonomy" id="2038154"/>
    <lineage>
        <taxon>Eukaryota</taxon>
        <taxon>Metazoa</taxon>
        <taxon>Ecdysozoa</taxon>
        <taxon>Arthropoda</taxon>
        <taxon>Hexapoda</taxon>
        <taxon>Insecta</taxon>
        <taxon>Pterygota</taxon>
        <taxon>Neoptera</taxon>
        <taxon>Endopterygota</taxon>
        <taxon>Coleoptera</taxon>
        <taxon>Polyphaga</taxon>
        <taxon>Elateriformia</taxon>
        <taxon>Elateroidea</taxon>
        <taxon>Elateridae</taxon>
        <taxon>Agrypninae</taxon>
        <taxon>Pyrophorini</taxon>
        <taxon>Ignelater</taxon>
    </lineage>
</organism>
<proteinExistence type="inferred from homology"/>